<dbReference type="SUPFAM" id="SSF52540">
    <property type="entry name" value="P-loop containing nucleoside triphosphate hydrolases"/>
    <property type="match status" value="1"/>
</dbReference>
<dbReference type="SMART" id="SM00862">
    <property type="entry name" value="Trans_reg_C"/>
    <property type="match status" value="1"/>
</dbReference>
<dbReference type="OrthoDB" id="4473689at2"/>
<dbReference type="SUPFAM" id="SSF48452">
    <property type="entry name" value="TPR-like"/>
    <property type="match status" value="2"/>
</dbReference>
<dbReference type="GO" id="GO:0003677">
    <property type="term" value="F:DNA binding"/>
    <property type="evidence" value="ECO:0007669"/>
    <property type="project" value="UniProtKB-UniRule"/>
</dbReference>
<dbReference type="PRINTS" id="PR00364">
    <property type="entry name" value="DISEASERSIST"/>
</dbReference>
<dbReference type="Gene3D" id="1.10.10.10">
    <property type="entry name" value="Winged helix-like DNA-binding domain superfamily/Winged helix DNA-binding domain"/>
    <property type="match status" value="1"/>
</dbReference>
<dbReference type="Pfam" id="PF25872">
    <property type="entry name" value="HTH_77"/>
    <property type="match status" value="1"/>
</dbReference>
<evidence type="ECO:0000256" key="1">
    <source>
        <dbReference type="ARBA" id="ARBA00023125"/>
    </source>
</evidence>
<dbReference type="PANTHER" id="PTHR47691:SF3">
    <property type="entry name" value="HTH-TYPE TRANSCRIPTIONAL REGULATOR RV0890C-RELATED"/>
    <property type="match status" value="1"/>
</dbReference>
<evidence type="ECO:0000259" key="3">
    <source>
        <dbReference type="PROSITE" id="PS51755"/>
    </source>
</evidence>
<name>A0A1H5CV59_9BRAD</name>
<dbReference type="GO" id="GO:0006355">
    <property type="term" value="P:regulation of DNA-templated transcription"/>
    <property type="evidence" value="ECO:0007669"/>
    <property type="project" value="InterPro"/>
</dbReference>
<evidence type="ECO:0000313" key="4">
    <source>
        <dbReference type="EMBL" id="SED70559.1"/>
    </source>
</evidence>
<proteinExistence type="predicted"/>
<dbReference type="InterPro" id="IPR001867">
    <property type="entry name" value="OmpR/PhoB-type_DNA-bd"/>
</dbReference>
<dbReference type="InterPro" id="IPR036388">
    <property type="entry name" value="WH-like_DNA-bd_sf"/>
</dbReference>
<dbReference type="InterPro" id="IPR058852">
    <property type="entry name" value="HTH_77"/>
</dbReference>
<dbReference type="AlphaFoldDB" id="A0A1H5CV59"/>
<dbReference type="CDD" id="cd00383">
    <property type="entry name" value="trans_reg_C"/>
    <property type="match status" value="1"/>
</dbReference>
<accession>A0A1H5CV59</accession>
<evidence type="ECO:0000313" key="5">
    <source>
        <dbReference type="Proteomes" id="UP000183208"/>
    </source>
</evidence>
<dbReference type="SUPFAM" id="SSF46894">
    <property type="entry name" value="C-terminal effector domain of the bipartite response regulators"/>
    <property type="match status" value="1"/>
</dbReference>
<feature type="DNA-binding region" description="OmpR/PhoB-type" evidence="2">
    <location>
        <begin position="8"/>
        <end position="106"/>
    </location>
</feature>
<dbReference type="Gene3D" id="3.40.50.300">
    <property type="entry name" value="P-loop containing nucleotide triphosphate hydrolases"/>
    <property type="match status" value="1"/>
</dbReference>
<dbReference type="GO" id="GO:0000160">
    <property type="term" value="P:phosphorelay signal transduction system"/>
    <property type="evidence" value="ECO:0007669"/>
    <property type="project" value="InterPro"/>
</dbReference>
<dbReference type="InterPro" id="IPR011990">
    <property type="entry name" value="TPR-like_helical_dom_sf"/>
</dbReference>
<dbReference type="GO" id="GO:0016887">
    <property type="term" value="F:ATP hydrolysis activity"/>
    <property type="evidence" value="ECO:0007669"/>
    <property type="project" value="InterPro"/>
</dbReference>
<protein>
    <submittedName>
        <fullName evidence="4">Predicted ATPase</fullName>
    </submittedName>
</protein>
<dbReference type="Pfam" id="PF00486">
    <property type="entry name" value="Trans_reg_C"/>
    <property type="match status" value="1"/>
</dbReference>
<reference evidence="4 5" key="1">
    <citation type="submission" date="2016-10" db="EMBL/GenBank/DDBJ databases">
        <authorList>
            <person name="de Groot N.N."/>
        </authorList>
    </citation>
    <scope>NUCLEOTIDE SEQUENCE [LARGE SCALE GENOMIC DNA]</scope>
    <source>
        <strain evidence="4 5">GAS522</strain>
    </source>
</reference>
<sequence>MLSRLEEDPVFSFGPFRLYVKQRLLLQGERPVRLGSRAFDVLIALVEGAGTLVTKDELMARIWPNAIVEPANLTVHVAALRRALGDGRGGNHFLVNVHGRGYRFVAPVCITQAPTAAALSLNNQHNLPVCLTPLIGRSEVINSLAAQFQFHRLITVVGQAGIGKTSVALAAAEVLISSYPDGVWLIDLSPVSTPSLVLTALASALRLAIRSDNPLPSLIAALRDRQKLLVLDNCEHVIGAAADLVSSLLRETRGISILATSREPLRVEGERLRRLSALETPPFSTHINAAEALKFEAVQLFVERAAATMNKFDLTDADAASACRICHELDGIPLAIELAAARIDMFGIAGLAARLDDRLRLLTGGRRTSFPRHQTMNEALDWSYQLLGKEEQTVLRRIAVFAAGFTLEAAGAVAGGSDKAEFDAADQVANLAMKSLIAVDMSYGKVRFRLPETTRAFALALLAESGERDMTCRRHATYYRDLLMTAWTKPGGENSAAAWTSEIDNIRAGLNWSFAPAGDLSIAVNLAAASAPLWLEMSLLTECHGWMGKALDLRQSTDQNARREMILQAAFGLALMFTRGMSSRAHAALTRATELAESLRDLDYQLRALVGLNIFSLRLEDFQGALVISRRSEAIAEGATDPVAISAAACQLSCSLFFLGQINEALTYAKQAQQHNTKEIRRAHIVRSGIDHSIQAHCVVAQVQWLCGLLDQSTRSTQEILIDARAGWHPVSLCFALTWCGCTISLRLGDLDAAERSIAQLKDHAENHALHNYFACGLGFEGLLSVERGDLAAGERLLCTCLDGLRSSQYEVLHTAFLSSLAEVLAMRGQFDAGLAAIDEALNRTERNSGFWWMPEALRLKGEILLLSDQANDRSAEDCFRRSLDLARHQGALSWELRGALSLGRLHHSQGRNGDACHLLNSVYSRFTEGFDTADLQSAKLLLADWANR</sequence>
<evidence type="ECO:0000256" key="2">
    <source>
        <dbReference type="PROSITE-ProRule" id="PRU01091"/>
    </source>
</evidence>
<feature type="domain" description="OmpR/PhoB-type" evidence="3">
    <location>
        <begin position="8"/>
        <end position="106"/>
    </location>
</feature>
<gene>
    <name evidence="4" type="ORF">SAMN05444171_4881</name>
</gene>
<dbReference type="PANTHER" id="PTHR47691">
    <property type="entry name" value="REGULATOR-RELATED"/>
    <property type="match status" value="1"/>
</dbReference>
<keyword evidence="1 2" id="KW-0238">DNA-binding</keyword>
<dbReference type="PROSITE" id="PS51755">
    <property type="entry name" value="OMPR_PHOB"/>
    <property type="match status" value="1"/>
</dbReference>
<dbReference type="Gene3D" id="1.25.40.10">
    <property type="entry name" value="Tetratricopeptide repeat domain"/>
    <property type="match status" value="2"/>
</dbReference>
<organism evidence="4 5">
    <name type="scientific">Bradyrhizobium lablabi</name>
    <dbReference type="NCBI Taxonomy" id="722472"/>
    <lineage>
        <taxon>Bacteria</taxon>
        <taxon>Pseudomonadati</taxon>
        <taxon>Pseudomonadota</taxon>
        <taxon>Alphaproteobacteria</taxon>
        <taxon>Hyphomicrobiales</taxon>
        <taxon>Nitrobacteraceae</taxon>
        <taxon>Bradyrhizobium</taxon>
    </lineage>
</organism>
<dbReference type="Proteomes" id="UP000183208">
    <property type="component" value="Unassembled WGS sequence"/>
</dbReference>
<dbReference type="InterPro" id="IPR027417">
    <property type="entry name" value="P-loop_NTPase"/>
</dbReference>
<dbReference type="InterPro" id="IPR049945">
    <property type="entry name" value="AAA_22"/>
</dbReference>
<dbReference type="Pfam" id="PF13401">
    <property type="entry name" value="AAA_22"/>
    <property type="match status" value="1"/>
</dbReference>
<dbReference type="InterPro" id="IPR016032">
    <property type="entry name" value="Sig_transdc_resp-reg_C-effctor"/>
</dbReference>
<dbReference type="EMBL" id="FNTI01000001">
    <property type="protein sequence ID" value="SED70559.1"/>
    <property type="molecule type" value="Genomic_DNA"/>
</dbReference>